<feature type="repeat" description="TPR" evidence="3">
    <location>
        <begin position="337"/>
        <end position="370"/>
    </location>
</feature>
<keyword evidence="2 3" id="KW-0802">TPR repeat</keyword>
<feature type="repeat" description="TPR" evidence="3">
    <location>
        <begin position="295"/>
        <end position="328"/>
    </location>
</feature>
<organism evidence="6">
    <name type="scientific">uncultured Sulfurovum sp</name>
    <dbReference type="NCBI Taxonomy" id="269237"/>
    <lineage>
        <taxon>Bacteria</taxon>
        <taxon>Pseudomonadati</taxon>
        <taxon>Campylobacterota</taxon>
        <taxon>Epsilonproteobacteria</taxon>
        <taxon>Campylobacterales</taxon>
        <taxon>Sulfurovaceae</taxon>
        <taxon>Sulfurovum</taxon>
        <taxon>environmental samples</taxon>
    </lineage>
</organism>
<dbReference type="InterPro" id="IPR011990">
    <property type="entry name" value="TPR-like_helical_dom_sf"/>
</dbReference>
<feature type="domain" description="CHAT" evidence="5">
    <location>
        <begin position="744"/>
        <end position="1047"/>
    </location>
</feature>
<dbReference type="Pfam" id="PF12770">
    <property type="entry name" value="CHAT"/>
    <property type="match status" value="1"/>
</dbReference>
<dbReference type="InterPro" id="IPR024983">
    <property type="entry name" value="CHAT_dom"/>
</dbReference>
<dbReference type="Gene3D" id="1.25.40.10">
    <property type="entry name" value="Tetratricopeptide repeat domain"/>
    <property type="match status" value="3"/>
</dbReference>
<dbReference type="SUPFAM" id="SSF48452">
    <property type="entry name" value="TPR-like"/>
    <property type="match status" value="2"/>
</dbReference>
<gene>
    <name evidence="6" type="ORF">HELGO_WM5497</name>
</gene>
<sequence>MNQSVNQELTVAKEKKSYDLSRMYDGHTFNVYVNGQKVRFNDSFAELRIPENYLGSSKSIQWHLLNSTMRNIRIRIEAIDNLNSYIGYLKPDAFEASVFPLQKIHLNSQTIQDVRDNVLVNGFPMLTQINLLENQQLPAGEYILKVTVKGRESWDSKKIYFKVEEARKKVETRGAFAPFSWYVLPIGKHQHKLAKPLKTQKNLSIQDENKVKKLTEFIYYHKQKRDFSKALMYQNKLTSYYEEFEGKESLLMADMYNNKALLHQDLGEHEEALNYNQKSLEIKLKYYPKQHDAISTNYDNMGVVYYSLGQYAEAIKFLKKSLAIREEYFPKKDASLADSHNNLAIVFADIGNHKEALRALKKALSIRKETVGEQHATTASVYSAMGGVYEILGQYKKAIKSHKRSIEIHEQVLNHQPKNEALASAYGGMGTFYHRQENYKEAIVYYMKMLAIRKSVVKTKSLSLSEVYNNIGVSYMKLNAFEKAKVYLEKSIALKERILGANSNTLQEEYKNLGWLYFRKGEYKQAYVYATKSAEILLTKRDGFFTVLDALEYEHFIKNNQKQMDLLFQCTYYLGDRKSYETSFSYWLRYKGAMLDNQNRMTALYAQKHDVKIKEKVDKLLQHQRSLSKLYQRKVEKHNIENLALALKEHEEETQRLKTVLFGELKPFNMNLKSLLTHLSSEQLYVDFARIGQHYFGFAIDAQGEIYFRRISIKNTKKIDQYVLSFRKKMKEALHKRKEDNKQELTALYNMLLKTLLEKFVTDKKELVISADGLLRLLPFEALFSTKEQQYLVEYKQVQYIPSGREFVRLQKTKKSVNNNTKVVVFADPDFDEFLVVNNKDRETRSSNNRMFQMHFSNLKGTKEEAKSIKHIMQKQNVLSYEGIEANEENLLKIKQPKILHIATHGFFIKSELSNPMLNAGIALTGANTALKQGRGEGVVTALKLSGMDLKGTELVVLSACETGLTAVNAPDSVSVLSKAFMQAGAKSVIASLWSVSDEGTKNLMELFYKEIKQGLPYAQALKKAKMKMIKQGVSPAIWSAFVLNGDE</sequence>
<proteinExistence type="predicted"/>
<dbReference type="Pfam" id="PF13424">
    <property type="entry name" value="TPR_12"/>
    <property type="match status" value="3"/>
</dbReference>
<evidence type="ECO:0000259" key="5">
    <source>
        <dbReference type="Pfam" id="PF12770"/>
    </source>
</evidence>
<feature type="repeat" description="TPR" evidence="3">
    <location>
        <begin position="465"/>
        <end position="498"/>
    </location>
</feature>
<evidence type="ECO:0000256" key="4">
    <source>
        <dbReference type="SAM" id="Coils"/>
    </source>
</evidence>
<dbReference type="AlphaFoldDB" id="A0A6S6TZ98"/>
<dbReference type="InterPro" id="IPR019734">
    <property type="entry name" value="TPR_rpt"/>
</dbReference>
<evidence type="ECO:0000256" key="1">
    <source>
        <dbReference type="ARBA" id="ARBA00022737"/>
    </source>
</evidence>
<name>A0A6S6TZ98_9BACT</name>
<dbReference type="PROSITE" id="PS50005">
    <property type="entry name" value="TPR"/>
    <property type="match status" value="5"/>
</dbReference>
<keyword evidence="1" id="KW-0677">Repeat</keyword>
<reference evidence="6" key="1">
    <citation type="submission" date="2020-01" db="EMBL/GenBank/DDBJ databases">
        <authorList>
            <person name="Meier V. D."/>
            <person name="Meier V D."/>
        </authorList>
    </citation>
    <scope>NUCLEOTIDE SEQUENCE</scope>
    <source>
        <strain evidence="6">HLG_WM_MAG_05</strain>
    </source>
</reference>
<evidence type="ECO:0000256" key="3">
    <source>
        <dbReference type="PROSITE-ProRule" id="PRU00339"/>
    </source>
</evidence>
<protein>
    <recommendedName>
        <fullName evidence="5">CHAT domain-containing protein</fullName>
    </recommendedName>
</protein>
<dbReference type="SMART" id="SM00028">
    <property type="entry name" value="TPR"/>
    <property type="match status" value="7"/>
</dbReference>
<dbReference type="PANTHER" id="PTHR45641">
    <property type="entry name" value="TETRATRICOPEPTIDE REPEAT PROTEIN (AFU_ORTHOLOGUE AFUA_6G03870)"/>
    <property type="match status" value="1"/>
</dbReference>
<dbReference type="PANTHER" id="PTHR45641:SF19">
    <property type="entry name" value="NEPHROCYSTIN-3"/>
    <property type="match status" value="1"/>
</dbReference>
<feature type="repeat" description="TPR" evidence="3">
    <location>
        <begin position="379"/>
        <end position="412"/>
    </location>
</feature>
<feature type="coiled-coil region" evidence="4">
    <location>
        <begin position="633"/>
        <end position="660"/>
    </location>
</feature>
<keyword evidence="4" id="KW-0175">Coiled coil</keyword>
<feature type="repeat" description="TPR" evidence="3">
    <location>
        <begin position="423"/>
        <end position="456"/>
    </location>
</feature>
<evidence type="ECO:0000256" key="2">
    <source>
        <dbReference type="ARBA" id="ARBA00022803"/>
    </source>
</evidence>
<dbReference type="EMBL" id="CACVAU010000063">
    <property type="protein sequence ID" value="CAA6821368.1"/>
    <property type="molecule type" value="Genomic_DNA"/>
</dbReference>
<evidence type="ECO:0000313" key="6">
    <source>
        <dbReference type="EMBL" id="CAA6821368.1"/>
    </source>
</evidence>
<accession>A0A6S6TZ98</accession>